<sequence length="166" mass="18926">MNVKVLKATTHGESDPLLYKIQGHRSFDPEREKDNQKDFRKMELKLVGDKAHPKRDCWLSRARNQKAMRCNSVEAIAQVNGGGVVSRGNEDGVVQMKIVVRKQDLKHMLAMMGGAKNGGHQAHSLLEQRINFMRTRLHRRADLVKGLGRRRSTPWRPALQSIPEEL</sequence>
<accession>A0A835DIE2</accession>
<dbReference type="Proteomes" id="UP000655225">
    <property type="component" value="Unassembled WGS sequence"/>
</dbReference>
<dbReference type="OrthoDB" id="1304043at2759"/>
<evidence type="ECO:0000313" key="1">
    <source>
        <dbReference type="EMBL" id="KAF8405468.1"/>
    </source>
</evidence>
<proteinExistence type="predicted"/>
<comment type="caution">
    <text evidence="1">The sequence shown here is derived from an EMBL/GenBank/DDBJ whole genome shotgun (WGS) entry which is preliminary data.</text>
</comment>
<dbReference type="EMBL" id="JABCRI010000006">
    <property type="protein sequence ID" value="KAF8405468.1"/>
    <property type="molecule type" value="Genomic_DNA"/>
</dbReference>
<keyword evidence="2" id="KW-1185">Reference proteome</keyword>
<organism evidence="1 2">
    <name type="scientific">Tetracentron sinense</name>
    <name type="common">Spur-leaf</name>
    <dbReference type="NCBI Taxonomy" id="13715"/>
    <lineage>
        <taxon>Eukaryota</taxon>
        <taxon>Viridiplantae</taxon>
        <taxon>Streptophyta</taxon>
        <taxon>Embryophyta</taxon>
        <taxon>Tracheophyta</taxon>
        <taxon>Spermatophyta</taxon>
        <taxon>Magnoliopsida</taxon>
        <taxon>Trochodendrales</taxon>
        <taxon>Trochodendraceae</taxon>
        <taxon>Tetracentron</taxon>
    </lineage>
</organism>
<reference evidence="1 2" key="1">
    <citation type="submission" date="2020-04" db="EMBL/GenBank/DDBJ databases">
        <title>Plant Genome Project.</title>
        <authorList>
            <person name="Zhang R.-G."/>
        </authorList>
    </citation>
    <scope>NUCLEOTIDE SEQUENCE [LARGE SCALE GENOMIC DNA]</scope>
    <source>
        <strain evidence="1">YNK0</strain>
        <tissue evidence="1">Leaf</tissue>
    </source>
</reference>
<dbReference type="OMA" id="RINFMRT"/>
<name>A0A835DIE2_TETSI</name>
<gene>
    <name evidence="1" type="ORF">HHK36_010374</name>
</gene>
<dbReference type="AlphaFoldDB" id="A0A835DIE2"/>
<protein>
    <submittedName>
        <fullName evidence="1">Uncharacterized protein</fullName>
    </submittedName>
</protein>
<evidence type="ECO:0000313" key="2">
    <source>
        <dbReference type="Proteomes" id="UP000655225"/>
    </source>
</evidence>